<dbReference type="Pfam" id="PF12730">
    <property type="entry name" value="ABC2_membrane_4"/>
    <property type="match status" value="1"/>
</dbReference>
<proteinExistence type="predicted"/>
<reference evidence="2" key="1">
    <citation type="journal article" date="2021" name="PeerJ">
        <title>Extensive microbial diversity within the chicken gut microbiome revealed by metagenomics and culture.</title>
        <authorList>
            <person name="Gilroy R."/>
            <person name="Ravi A."/>
            <person name="Getino M."/>
            <person name="Pursley I."/>
            <person name="Horton D.L."/>
            <person name="Alikhan N.F."/>
            <person name="Baker D."/>
            <person name="Gharbi K."/>
            <person name="Hall N."/>
            <person name="Watson M."/>
            <person name="Adriaenssens E.M."/>
            <person name="Foster-Nyarko E."/>
            <person name="Jarju S."/>
            <person name="Secka A."/>
            <person name="Antonio M."/>
            <person name="Oren A."/>
            <person name="Chaudhuri R.R."/>
            <person name="La Ragione R."/>
            <person name="Hildebrand F."/>
            <person name="Pallen M.J."/>
        </authorList>
    </citation>
    <scope>NUCLEOTIDE SEQUENCE</scope>
    <source>
        <strain evidence="2">ChiSjej5B23-16112</strain>
    </source>
</reference>
<keyword evidence="1" id="KW-1133">Transmembrane helix</keyword>
<feature type="transmembrane region" description="Helical" evidence="1">
    <location>
        <begin position="98"/>
        <end position="123"/>
    </location>
</feature>
<dbReference type="Proteomes" id="UP000769156">
    <property type="component" value="Unassembled WGS sequence"/>
</dbReference>
<evidence type="ECO:0000256" key="1">
    <source>
        <dbReference type="SAM" id="Phobius"/>
    </source>
</evidence>
<feature type="transmembrane region" description="Helical" evidence="1">
    <location>
        <begin position="168"/>
        <end position="191"/>
    </location>
</feature>
<evidence type="ECO:0000313" key="2">
    <source>
        <dbReference type="EMBL" id="HJF94099.1"/>
    </source>
</evidence>
<protein>
    <submittedName>
        <fullName evidence="2">ABC transporter permease</fullName>
    </submittedName>
</protein>
<sequence>MMIGIELKKLKSTGFFTSFFAGGILAALVPVANTAFRTELFTSMEGSPLSILLDANLQMMTMLFLILIICGACLMYHSEYADHAMRRMLALPLHPESLFFGKALILAAELLFLLVLSSLSLTFCTLHWFEMPEDFFPELARNMGFLLLLTLPTLLFMLLAASACQNMWVSLGIGVIFMSMGTVLPEGPFLLTLVPFITPFKTFYAAGGDAGLYAVSSCVELLLLSLAACLFIRTRRYTL</sequence>
<reference evidence="2" key="2">
    <citation type="submission" date="2021-09" db="EMBL/GenBank/DDBJ databases">
        <authorList>
            <person name="Gilroy R."/>
        </authorList>
    </citation>
    <scope>NUCLEOTIDE SEQUENCE</scope>
    <source>
        <strain evidence="2">ChiSjej5B23-16112</strain>
    </source>
</reference>
<evidence type="ECO:0000313" key="3">
    <source>
        <dbReference type="Proteomes" id="UP000769156"/>
    </source>
</evidence>
<keyword evidence="1" id="KW-0812">Transmembrane</keyword>
<accession>A0A921HZI7</accession>
<name>A0A921HZI7_9FIRM</name>
<feature type="transmembrane region" description="Helical" evidence="1">
    <location>
        <begin position="12"/>
        <end position="36"/>
    </location>
</feature>
<feature type="transmembrane region" description="Helical" evidence="1">
    <location>
        <begin position="56"/>
        <end position="77"/>
    </location>
</feature>
<feature type="transmembrane region" description="Helical" evidence="1">
    <location>
        <begin position="143"/>
        <end position="161"/>
    </location>
</feature>
<dbReference type="EMBL" id="DYVY01000075">
    <property type="protein sequence ID" value="HJF94099.1"/>
    <property type="molecule type" value="Genomic_DNA"/>
</dbReference>
<comment type="caution">
    <text evidence="2">The sequence shown here is derived from an EMBL/GenBank/DDBJ whole genome shotgun (WGS) entry which is preliminary data.</text>
</comment>
<dbReference type="AlphaFoldDB" id="A0A921HZI7"/>
<gene>
    <name evidence="2" type="ORF">K8V82_04840</name>
</gene>
<feature type="transmembrane region" description="Helical" evidence="1">
    <location>
        <begin position="211"/>
        <end position="232"/>
    </location>
</feature>
<organism evidence="2 3">
    <name type="scientific">Lachnoclostridium phocaeense</name>
    <dbReference type="NCBI Taxonomy" id="1871021"/>
    <lineage>
        <taxon>Bacteria</taxon>
        <taxon>Bacillati</taxon>
        <taxon>Bacillota</taxon>
        <taxon>Clostridia</taxon>
        <taxon>Lachnospirales</taxon>
        <taxon>Lachnospiraceae</taxon>
    </lineage>
</organism>
<keyword evidence="1" id="KW-0472">Membrane</keyword>